<accession>A0ABM8V4T3</accession>
<dbReference type="Pfam" id="PF01522">
    <property type="entry name" value="Polysacc_deac_1"/>
    <property type="match status" value="1"/>
</dbReference>
<evidence type="ECO:0000259" key="3">
    <source>
        <dbReference type="PROSITE" id="PS51677"/>
    </source>
</evidence>
<feature type="transmembrane region" description="Helical" evidence="2">
    <location>
        <begin position="16"/>
        <end position="38"/>
    </location>
</feature>
<keyword evidence="2" id="KW-0812">Transmembrane</keyword>
<evidence type="ECO:0000256" key="1">
    <source>
        <dbReference type="SAM" id="MobiDB-lite"/>
    </source>
</evidence>
<evidence type="ECO:0000313" key="4">
    <source>
        <dbReference type="EMBL" id="CAG5087524.1"/>
    </source>
</evidence>
<gene>
    <name evidence="4" type="primary">txxe 2562-notB</name>
    <name evidence="4" type="ORF">TXXE_11005</name>
</gene>
<dbReference type="PROSITE" id="PS51677">
    <property type="entry name" value="NODB"/>
    <property type="match status" value="1"/>
</dbReference>
<dbReference type="InterPro" id="IPR050248">
    <property type="entry name" value="Polysacc_deacetylase_ArnD"/>
</dbReference>
<proteinExistence type="predicted"/>
<dbReference type="EC" id="3.5.1.-" evidence="4"/>
<feature type="domain" description="NodB homology" evidence="3">
    <location>
        <begin position="139"/>
        <end position="322"/>
    </location>
</feature>
<dbReference type="PANTHER" id="PTHR10587">
    <property type="entry name" value="GLYCOSYL TRANSFERASE-RELATED"/>
    <property type="match status" value="1"/>
</dbReference>
<keyword evidence="2" id="KW-1133">Transmembrane helix</keyword>
<dbReference type="CDD" id="cd10917">
    <property type="entry name" value="CE4_NodB_like_6s_7s"/>
    <property type="match status" value="1"/>
</dbReference>
<keyword evidence="4" id="KW-0378">Hydrolase</keyword>
<dbReference type="EMBL" id="CAJRAY010000049">
    <property type="protein sequence ID" value="CAG5087524.1"/>
    <property type="molecule type" value="Genomic_DNA"/>
</dbReference>
<evidence type="ECO:0000256" key="2">
    <source>
        <dbReference type="SAM" id="Phobius"/>
    </source>
</evidence>
<organism evidence="4 5">
    <name type="scientific">Thermobacillus xylanilyticus</name>
    <dbReference type="NCBI Taxonomy" id="76633"/>
    <lineage>
        <taxon>Bacteria</taxon>
        <taxon>Bacillati</taxon>
        <taxon>Bacillota</taxon>
        <taxon>Bacilli</taxon>
        <taxon>Bacillales</taxon>
        <taxon>Paenibacillaceae</taxon>
        <taxon>Thermobacillus</taxon>
    </lineage>
</organism>
<dbReference type="InterPro" id="IPR002509">
    <property type="entry name" value="NODB_dom"/>
</dbReference>
<protein>
    <submittedName>
        <fullName evidence="4">Chitooligosaccharide deacetylase</fullName>
        <ecNumber evidence="4">3.5.1.-</ecNumber>
    </submittedName>
</protein>
<dbReference type="RefSeq" id="WP_213484662.1">
    <property type="nucleotide sequence ID" value="NZ_CAJRAY010000049.1"/>
</dbReference>
<keyword evidence="5" id="KW-1185">Reference proteome</keyword>
<reference evidence="4 5" key="1">
    <citation type="submission" date="2021-04" db="EMBL/GenBank/DDBJ databases">
        <authorList>
            <person name="Rakotoarivonina H."/>
        </authorList>
    </citation>
    <scope>NUCLEOTIDE SEQUENCE [LARGE SCALE GENOMIC DNA]</scope>
    <source>
        <strain evidence="4 5">XE</strain>
    </source>
</reference>
<dbReference type="Proteomes" id="UP000681526">
    <property type="component" value="Unassembled WGS sequence"/>
</dbReference>
<dbReference type="SUPFAM" id="SSF88713">
    <property type="entry name" value="Glycoside hydrolase/deacetylase"/>
    <property type="match status" value="1"/>
</dbReference>
<evidence type="ECO:0000313" key="5">
    <source>
        <dbReference type="Proteomes" id="UP000681526"/>
    </source>
</evidence>
<keyword evidence="2" id="KW-0472">Membrane</keyword>
<comment type="caution">
    <text evidence="4">The sequence shown here is derived from an EMBL/GenBank/DDBJ whole genome shotgun (WGS) entry which is preliminary data.</text>
</comment>
<feature type="region of interest" description="Disordered" evidence="1">
    <location>
        <begin position="81"/>
        <end position="147"/>
    </location>
</feature>
<name>A0ABM8V4T3_THEXY</name>
<feature type="compositionally biased region" description="Gly residues" evidence="1">
    <location>
        <begin position="81"/>
        <end position="90"/>
    </location>
</feature>
<dbReference type="Gene3D" id="3.20.20.370">
    <property type="entry name" value="Glycoside hydrolase/deacetylase"/>
    <property type="match status" value="1"/>
</dbReference>
<dbReference type="GO" id="GO:0016787">
    <property type="term" value="F:hydrolase activity"/>
    <property type="evidence" value="ECO:0007669"/>
    <property type="project" value="UniProtKB-KW"/>
</dbReference>
<sequence length="332" mass="34401">MREGRARPGGRNGTELGLVLAGLVLLHGIAGIISLFGAEAGADIILQMFGLAAVRSTIAADAESASDTAADIALTEGGSGHAAAEGGGLAADGTPLAGNRPAPAGSTATEQPPESIVQPPGPSESESASQRREAPVPAKRAALTFDDGPDRKYTPMVLDILSQYGVTATFFVVGTQAERYPEVLARIRDEGHEIGSHGYAHADMGKMTAADITEDLRLADEALREAAGIVPALFRPPYGSVSDELKAALSDSGKKLVRWNVDPRDWDGTPAAEIASHVLEHAKDGAIILLHSFGGKNADLSGTIEALPEIIEGLLAQGYELTTVSGLERDSK</sequence>
<dbReference type="InterPro" id="IPR011330">
    <property type="entry name" value="Glyco_hydro/deAcase_b/a-brl"/>
</dbReference>